<evidence type="ECO:0000313" key="1">
    <source>
        <dbReference type="EMBL" id="XBX75136.1"/>
    </source>
</evidence>
<reference evidence="1" key="2">
    <citation type="submission" date="2024-06" db="EMBL/GenBank/DDBJ databases">
        <authorList>
            <person name="Petrova K.O."/>
            <person name="Toshchakov S.V."/>
            <person name="Boltjanskaja Y.V."/>
            <person name="Kevbrin V."/>
        </authorList>
    </citation>
    <scope>NUCLEOTIDE SEQUENCE</scope>
    <source>
        <strain evidence="1">Z-910T</strain>
    </source>
</reference>
<organism evidence="1">
    <name type="scientific">Proteinivorax tanatarense</name>
    <dbReference type="NCBI Taxonomy" id="1260629"/>
    <lineage>
        <taxon>Bacteria</taxon>
        <taxon>Bacillati</taxon>
        <taxon>Bacillota</taxon>
        <taxon>Clostridia</taxon>
        <taxon>Eubacteriales</taxon>
        <taxon>Proteinivoracaceae</taxon>
        <taxon>Proteinivorax</taxon>
    </lineage>
</organism>
<dbReference type="EMBL" id="CP158367">
    <property type="protein sequence ID" value="XBX75136.1"/>
    <property type="molecule type" value="Genomic_DNA"/>
</dbReference>
<sequence length="80" mass="9482">MPLNDGINYKNCDIILLMIYGSGRKRGDTIKDVRWQFLKSCLMTKKSNVVIDRYTFVNRKKNINFIRQHLLTIEDVKISF</sequence>
<dbReference type="AlphaFoldDB" id="A0AAU7VMM6"/>
<reference evidence="1" key="1">
    <citation type="journal article" date="2013" name="Extremophiles">
        <title>Proteinivorax tanatarense gen. nov., sp. nov., an anaerobic, haloalkaliphilic, proteolytic bacterium isolated from a decaying algal bloom, and proposal of Proteinivoraceae fam. nov.</title>
        <authorList>
            <person name="Kevbrin V."/>
            <person name="Boltyanskaya Y."/>
            <person name="Zhilina T."/>
            <person name="Kolganova T."/>
            <person name="Lavrentjeva E."/>
            <person name="Kuznetsov B."/>
        </authorList>
    </citation>
    <scope>NUCLEOTIDE SEQUENCE</scope>
    <source>
        <strain evidence="1">Z-910T</strain>
    </source>
</reference>
<protein>
    <submittedName>
        <fullName evidence="1">Uncharacterized protein</fullName>
    </submittedName>
</protein>
<accession>A0AAU7VMM6</accession>
<dbReference type="RefSeq" id="WP_350343881.1">
    <property type="nucleotide sequence ID" value="NZ_CP158367.1"/>
</dbReference>
<name>A0AAU7VMM6_9FIRM</name>
<gene>
    <name evidence="1" type="ORF">PRVXT_000242</name>
</gene>
<proteinExistence type="predicted"/>